<dbReference type="PANTHER" id="PTHR43244">
    <property type="match status" value="1"/>
</dbReference>
<dbReference type="Proteomes" id="UP000321749">
    <property type="component" value="Unassembled WGS sequence"/>
</dbReference>
<evidence type="ECO:0000259" key="2">
    <source>
        <dbReference type="Pfam" id="PF00296"/>
    </source>
</evidence>
<dbReference type="NCBIfam" id="TIGR03885">
    <property type="entry name" value="flavin_revert"/>
    <property type="match status" value="1"/>
</dbReference>
<dbReference type="NCBIfam" id="TIGR03557">
    <property type="entry name" value="F420_G6P_family"/>
    <property type="match status" value="1"/>
</dbReference>
<dbReference type="AlphaFoldDB" id="A0AA87USP9"/>
<keyword evidence="4" id="KW-1185">Reference proteome</keyword>
<dbReference type="RefSeq" id="WP_146795559.1">
    <property type="nucleotide sequence ID" value="NZ_BJUU01000015.1"/>
</dbReference>
<protein>
    <submittedName>
        <fullName evidence="3">LLM class F420-dependent oxidoreductase</fullName>
    </submittedName>
</protein>
<evidence type="ECO:0000313" key="4">
    <source>
        <dbReference type="Proteomes" id="UP000321749"/>
    </source>
</evidence>
<dbReference type="GO" id="GO:0016705">
    <property type="term" value="F:oxidoreductase activity, acting on paired donors, with incorporation or reduction of molecular oxygen"/>
    <property type="evidence" value="ECO:0007669"/>
    <property type="project" value="InterPro"/>
</dbReference>
<dbReference type="EMBL" id="BJUU01000015">
    <property type="protein sequence ID" value="GEK80894.1"/>
    <property type="molecule type" value="Genomic_DNA"/>
</dbReference>
<dbReference type="SUPFAM" id="SSF51679">
    <property type="entry name" value="Bacterial luciferase-like"/>
    <property type="match status" value="1"/>
</dbReference>
<proteinExistence type="predicted"/>
<dbReference type="InterPro" id="IPR019945">
    <property type="entry name" value="F420_G6P_DH-rel"/>
</dbReference>
<dbReference type="Pfam" id="PF00296">
    <property type="entry name" value="Bac_luciferase"/>
    <property type="match status" value="1"/>
</dbReference>
<evidence type="ECO:0000313" key="3">
    <source>
        <dbReference type="EMBL" id="GEK80894.1"/>
    </source>
</evidence>
<dbReference type="InterPro" id="IPR011251">
    <property type="entry name" value="Luciferase-like_dom"/>
</dbReference>
<name>A0AA87USP9_9MICO</name>
<comment type="caution">
    <text evidence="3">The sequence shown here is derived from an EMBL/GenBank/DDBJ whole genome shotgun (WGS) entry which is preliminary data.</text>
</comment>
<sequence>MAIIGFHASHEQIAPSALLRHVQHAERAGFGAAMCSDHLAPWSVRQGHSGHSWSWLGAALATTELPFGVVTAPGQRAHPAVVAQAIGTLGEMFPGRFWAALGSGENVNEHVTGEPWPDKAARERRLAESADVMRRLLAGEQVTHAGEVVVDRARVWSRPPEPPPLIGAAVSPASAASHARWADGLITVAASGPALRDVPAAYRDAGGRGPVSAQLHLSWAPDEQEAIALALDQWAYGTLGAPESWDVAQPEEFDRRSAGVDEAAIRRAVTVSSDLGVHEARIAEIIDAGYDAVYLHHVGQQQAAFIDAFGERVLPALEPSSAGLGA</sequence>
<dbReference type="InterPro" id="IPR050564">
    <property type="entry name" value="F420-G6PD/mer"/>
</dbReference>
<feature type="domain" description="Luciferase-like" evidence="2">
    <location>
        <begin position="10"/>
        <end position="272"/>
    </location>
</feature>
<keyword evidence="1" id="KW-0560">Oxidoreductase</keyword>
<dbReference type="Gene3D" id="3.20.20.30">
    <property type="entry name" value="Luciferase-like domain"/>
    <property type="match status" value="1"/>
</dbReference>
<dbReference type="InterPro" id="IPR023907">
    <property type="entry name" value="Non-F420_Flavin_OxRdtase"/>
</dbReference>
<organism evidence="3 4">
    <name type="scientific">Agrococcus baldri</name>
    <dbReference type="NCBI Taxonomy" id="153730"/>
    <lineage>
        <taxon>Bacteria</taxon>
        <taxon>Bacillati</taxon>
        <taxon>Actinomycetota</taxon>
        <taxon>Actinomycetes</taxon>
        <taxon>Micrococcales</taxon>
        <taxon>Microbacteriaceae</taxon>
        <taxon>Agrococcus</taxon>
    </lineage>
</organism>
<dbReference type="InterPro" id="IPR036661">
    <property type="entry name" value="Luciferase-like_sf"/>
</dbReference>
<accession>A0AA87USP9</accession>
<gene>
    <name evidence="3" type="ORF">ABA31_22450</name>
</gene>
<dbReference type="PANTHER" id="PTHR43244:SF1">
    <property type="entry name" value="5,10-METHYLENETETRAHYDROMETHANOPTERIN REDUCTASE"/>
    <property type="match status" value="1"/>
</dbReference>
<reference evidence="3 4" key="1">
    <citation type="submission" date="2019-07" db="EMBL/GenBank/DDBJ databases">
        <title>Whole genome shotgun sequence of Agrococcus baldri NBRC 103055.</title>
        <authorList>
            <person name="Hosoyama A."/>
            <person name="Uohara A."/>
            <person name="Ohji S."/>
            <person name="Ichikawa N."/>
        </authorList>
    </citation>
    <scope>NUCLEOTIDE SEQUENCE [LARGE SCALE GENOMIC DNA]</scope>
    <source>
        <strain evidence="3 4">NBRC 103055</strain>
    </source>
</reference>
<evidence type="ECO:0000256" key="1">
    <source>
        <dbReference type="ARBA" id="ARBA00023002"/>
    </source>
</evidence>